<dbReference type="PRINTS" id="PR00081">
    <property type="entry name" value="GDHRDH"/>
</dbReference>
<protein>
    <submittedName>
        <fullName evidence="5">Short-chain dehydrogenase</fullName>
    </submittedName>
</protein>
<evidence type="ECO:0000313" key="6">
    <source>
        <dbReference type="Proteomes" id="UP000654471"/>
    </source>
</evidence>
<dbReference type="InterPro" id="IPR036291">
    <property type="entry name" value="NAD(P)-bd_dom_sf"/>
</dbReference>
<accession>A0ABQ2VNP8</accession>
<dbReference type="PANTHER" id="PTHR43490">
    <property type="entry name" value="(+)-NEOMENTHOL DEHYDROGENASE"/>
    <property type="match status" value="1"/>
</dbReference>
<organism evidence="5 6">
    <name type="scientific">Streptomyces albospinus</name>
    <dbReference type="NCBI Taxonomy" id="285515"/>
    <lineage>
        <taxon>Bacteria</taxon>
        <taxon>Bacillati</taxon>
        <taxon>Actinomycetota</taxon>
        <taxon>Actinomycetes</taxon>
        <taxon>Kitasatosporales</taxon>
        <taxon>Streptomycetaceae</taxon>
        <taxon>Streptomyces</taxon>
    </lineage>
</organism>
<dbReference type="Proteomes" id="UP000654471">
    <property type="component" value="Unassembled WGS sequence"/>
</dbReference>
<keyword evidence="2" id="KW-0521">NADP</keyword>
<sequence>MVQSLGVARGQAIGATGTGRATPTPQLLRVEGDDGAMTSADIALVTGANQGIGREVVRQLAAAGAVVYLGARNPERGRAVAHELSAGTGDVRFAHLDVTDRSQVDALAQRIGAEHGRLDVLVNNAGIGGTRPAVEETTADDFCDVMDVNLLGAVRTTHALLPLLHKSHRPRIVNVTSGRGSFAVNDDPERMESQLRGLVYPVSKTVLNMLTYPYARALPGFLINAVDPGFTATALNNHTGTSTPAQSAATIVRLALATDGPSGRLFDSTGEVGW</sequence>
<evidence type="ECO:0000256" key="3">
    <source>
        <dbReference type="ARBA" id="ARBA00023002"/>
    </source>
</evidence>
<gene>
    <name evidence="5" type="ORF">GCM10010211_81880</name>
</gene>
<dbReference type="EMBL" id="BMRP01000075">
    <property type="protein sequence ID" value="GGV02140.1"/>
    <property type="molecule type" value="Genomic_DNA"/>
</dbReference>
<evidence type="ECO:0000256" key="1">
    <source>
        <dbReference type="ARBA" id="ARBA00006484"/>
    </source>
</evidence>
<evidence type="ECO:0000313" key="5">
    <source>
        <dbReference type="EMBL" id="GGV02140.1"/>
    </source>
</evidence>
<evidence type="ECO:0000256" key="2">
    <source>
        <dbReference type="ARBA" id="ARBA00022857"/>
    </source>
</evidence>
<proteinExistence type="inferred from homology"/>
<reference evidence="6" key="1">
    <citation type="journal article" date="2019" name="Int. J. Syst. Evol. Microbiol.">
        <title>The Global Catalogue of Microorganisms (GCM) 10K type strain sequencing project: providing services to taxonomists for standard genome sequencing and annotation.</title>
        <authorList>
            <consortium name="The Broad Institute Genomics Platform"/>
            <consortium name="The Broad Institute Genome Sequencing Center for Infectious Disease"/>
            <person name="Wu L."/>
            <person name="Ma J."/>
        </authorList>
    </citation>
    <scope>NUCLEOTIDE SEQUENCE [LARGE SCALE GENOMIC DNA]</scope>
    <source>
        <strain evidence="6">JCM 3399</strain>
    </source>
</reference>
<dbReference type="Pfam" id="PF00106">
    <property type="entry name" value="adh_short"/>
    <property type="match status" value="1"/>
</dbReference>
<name>A0ABQ2VNP8_9ACTN</name>
<dbReference type="InterPro" id="IPR002347">
    <property type="entry name" value="SDR_fam"/>
</dbReference>
<comment type="similarity">
    <text evidence="1 4">Belongs to the short-chain dehydrogenases/reductases (SDR) family.</text>
</comment>
<dbReference type="SUPFAM" id="SSF51735">
    <property type="entry name" value="NAD(P)-binding Rossmann-fold domains"/>
    <property type="match status" value="1"/>
</dbReference>
<dbReference type="Gene3D" id="3.40.50.720">
    <property type="entry name" value="NAD(P)-binding Rossmann-like Domain"/>
    <property type="match status" value="1"/>
</dbReference>
<dbReference type="PRINTS" id="PR00080">
    <property type="entry name" value="SDRFAMILY"/>
</dbReference>
<evidence type="ECO:0000256" key="4">
    <source>
        <dbReference type="RuleBase" id="RU000363"/>
    </source>
</evidence>
<keyword evidence="3" id="KW-0560">Oxidoreductase</keyword>
<keyword evidence="6" id="KW-1185">Reference proteome</keyword>
<comment type="caution">
    <text evidence="5">The sequence shown here is derived from an EMBL/GenBank/DDBJ whole genome shotgun (WGS) entry which is preliminary data.</text>
</comment>
<dbReference type="PANTHER" id="PTHR43490:SF99">
    <property type="entry name" value="SHORT-CHAIN DEHYDROGENASE_REDUCTASE"/>
    <property type="match status" value="1"/>
</dbReference>